<name>A0AAV0XUE4_9HEMI</name>
<sequence>MYRVRPTHNQMKCLVDLMAHDPQLCSSKFTQSFTHKIAQQRWESIAVQLNSLPGAEKDWHKWKKTWQDTRNITKSKAAAIKRHLGGTGGGPVAQLGLTFWGGCSPT</sequence>
<keyword evidence="8" id="KW-1185">Reference proteome</keyword>
<evidence type="ECO:0000259" key="6">
    <source>
        <dbReference type="Pfam" id="PF13873"/>
    </source>
</evidence>
<comment type="function">
    <text evidence="5">Involved in transvection phenomena (= synapsis-dependent gene expression), where the synaptic pairing of chromosomes carrying genes with which zeste interacts influences the expression of these genes. Zeste binds to DNA and stimulates transcription from a nearby promoter.</text>
</comment>
<comment type="caution">
    <text evidence="7">The sequence shown here is derived from an EMBL/GenBank/DDBJ whole genome shotgun (WGS) entry which is preliminary data.</text>
</comment>
<evidence type="ECO:0000256" key="1">
    <source>
        <dbReference type="ARBA" id="ARBA00011764"/>
    </source>
</evidence>
<evidence type="ECO:0000313" key="8">
    <source>
        <dbReference type="Proteomes" id="UP001160148"/>
    </source>
</evidence>
<dbReference type="EMBL" id="CARXXK010001020">
    <property type="protein sequence ID" value="CAI6372165.1"/>
    <property type="molecule type" value="Genomic_DNA"/>
</dbReference>
<comment type="subunit">
    <text evidence="1">Self-associates forming complexes of several hundred monomers.</text>
</comment>
<keyword evidence="4" id="KW-0804">Transcription</keyword>
<dbReference type="Pfam" id="PF13873">
    <property type="entry name" value="Myb_DNA-bind_5"/>
    <property type="match status" value="1"/>
</dbReference>
<proteinExistence type="predicted"/>
<evidence type="ECO:0000256" key="2">
    <source>
        <dbReference type="ARBA" id="ARBA00016807"/>
    </source>
</evidence>
<organism evidence="7 8">
    <name type="scientific">Macrosiphum euphorbiae</name>
    <name type="common">potato aphid</name>
    <dbReference type="NCBI Taxonomy" id="13131"/>
    <lineage>
        <taxon>Eukaryota</taxon>
        <taxon>Metazoa</taxon>
        <taxon>Ecdysozoa</taxon>
        <taxon>Arthropoda</taxon>
        <taxon>Hexapoda</taxon>
        <taxon>Insecta</taxon>
        <taxon>Pterygota</taxon>
        <taxon>Neoptera</taxon>
        <taxon>Paraneoptera</taxon>
        <taxon>Hemiptera</taxon>
        <taxon>Sternorrhyncha</taxon>
        <taxon>Aphidomorpha</taxon>
        <taxon>Aphidoidea</taxon>
        <taxon>Aphididae</taxon>
        <taxon>Macrosiphini</taxon>
        <taxon>Macrosiphum</taxon>
    </lineage>
</organism>
<keyword evidence="3" id="KW-0805">Transcription regulation</keyword>
<accession>A0AAV0XUE4</accession>
<evidence type="ECO:0000313" key="7">
    <source>
        <dbReference type="EMBL" id="CAI6372165.1"/>
    </source>
</evidence>
<evidence type="ECO:0000256" key="3">
    <source>
        <dbReference type="ARBA" id="ARBA00023015"/>
    </source>
</evidence>
<gene>
    <name evidence="7" type="ORF">MEUPH1_LOCUS26077</name>
</gene>
<feature type="domain" description="Myb/SANT-like DNA-binding" evidence="6">
    <location>
        <begin position="7"/>
        <end position="78"/>
    </location>
</feature>
<evidence type="ECO:0000256" key="5">
    <source>
        <dbReference type="ARBA" id="ARBA00025466"/>
    </source>
</evidence>
<reference evidence="7 8" key="1">
    <citation type="submission" date="2023-01" db="EMBL/GenBank/DDBJ databases">
        <authorList>
            <person name="Whitehead M."/>
        </authorList>
    </citation>
    <scope>NUCLEOTIDE SEQUENCE [LARGE SCALE GENOMIC DNA]</scope>
</reference>
<dbReference type="Proteomes" id="UP001160148">
    <property type="component" value="Unassembled WGS sequence"/>
</dbReference>
<evidence type="ECO:0000256" key="4">
    <source>
        <dbReference type="ARBA" id="ARBA00023163"/>
    </source>
</evidence>
<protein>
    <recommendedName>
        <fullName evidence="2">Regulatory protein zeste</fullName>
    </recommendedName>
</protein>
<dbReference type="InterPro" id="IPR028002">
    <property type="entry name" value="Myb_DNA-bind_5"/>
</dbReference>
<dbReference type="AlphaFoldDB" id="A0AAV0XUE4"/>